<dbReference type="EMBL" id="BAAAYL010000001">
    <property type="protein sequence ID" value="GAA3369845.1"/>
    <property type="molecule type" value="Genomic_DNA"/>
</dbReference>
<evidence type="ECO:0000256" key="1">
    <source>
        <dbReference type="SAM" id="MobiDB-lite"/>
    </source>
</evidence>
<keyword evidence="3" id="KW-1185">Reference proteome</keyword>
<gene>
    <name evidence="2" type="ORF">GCM10020367_14130</name>
</gene>
<evidence type="ECO:0000313" key="3">
    <source>
        <dbReference type="Proteomes" id="UP001499990"/>
    </source>
</evidence>
<sequence length="108" mass="11473">MHLVAGQGVQPPEQPTRVEDRVQPLRQLRRDGPLGRLDVGQVRLAVRQDLGEPGEGEARLLPASEQLGTVEMPGGTARGEIARLGHELGTPLFSGCVENALPLPSVAV</sequence>
<feature type="region of interest" description="Disordered" evidence="1">
    <location>
        <begin position="1"/>
        <end position="21"/>
    </location>
</feature>
<organism evidence="2 3">
    <name type="scientific">Streptomyces sannanensis</name>
    <dbReference type="NCBI Taxonomy" id="285536"/>
    <lineage>
        <taxon>Bacteria</taxon>
        <taxon>Bacillati</taxon>
        <taxon>Actinomycetota</taxon>
        <taxon>Actinomycetes</taxon>
        <taxon>Kitasatosporales</taxon>
        <taxon>Streptomycetaceae</taxon>
        <taxon>Streptomyces</taxon>
    </lineage>
</organism>
<accession>A0ABP6S744</accession>
<reference evidence="3" key="1">
    <citation type="journal article" date="2019" name="Int. J. Syst. Evol. Microbiol.">
        <title>The Global Catalogue of Microorganisms (GCM) 10K type strain sequencing project: providing services to taxonomists for standard genome sequencing and annotation.</title>
        <authorList>
            <consortium name="The Broad Institute Genomics Platform"/>
            <consortium name="The Broad Institute Genome Sequencing Center for Infectious Disease"/>
            <person name="Wu L."/>
            <person name="Ma J."/>
        </authorList>
    </citation>
    <scope>NUCLEOTIDE SEQUENCE [LARGE SCALE GENOMIC DNA]</scope>
    <source>
        <strain evidence="3">JCM 9651</strain>
    </source>
</reference>
<name>A0ABP6S744_9ACTN</name>
<evidence type="ECO:0000313" key="2">
    <source>
        <dbReference type="EMBL" id="GAA3369845.1"/>
    </source>
</evidence>
<comment type="caution">
    <text evidence="2">The sequence shown here is derived from an EMBL/GenBank/DDBJ whole genome shotgun (WGS) entry which is preliminary data.</text>
</comment>
<dbReference type="Proteomes" id="UP001499990">
    <property type="component" value="Unassembled WGS sequence"/>
</dbReference>
<proteinExistence type="predicted"/>
<protein>
    <submittedName>
        <fullName evidence="2">Uncharacterized protein</fullName>
    </submittedName>
</protein>